<name>A0A9W6TBH6_9STRA</name>
<dbReference type="PROSITE" id="PS50178">
    <property type="entry name" value="ZF_FYVE"/>
    <property type="match status" value="1"/>
</dbReference>
<keyword evidence="3" id="KW-0862">Zinc</keyword>
<comment type="caution">
    <text evidence="7">The sequence shown here is derived from an EMBL/GenBank/DDBJ whole genome shotgun (WGS) entry which is preliminary data.</text>
</comment>
<feature type="domain" description="FYVE-type" evidence="6">
    <location>
        <begin position="352"/>
        <end position="417"/>
    </location>
</feature>
<dbReference type="PANTHER" id="PTHR13510:SF44">
    <property type="entry name" value="RABENOSYN-5"/>
    <property type="match status" value="1"/>
</dbReference>
<reference evidence="7" key="1">
    <citation type="submission" date="2023-04" db="EMBL/GenBank/DDBJ databases">
        <title>Phytophthora lilii NBRC 32176.</title>
        <authorList>
            <person name="Ichikawa N."/>
            <person name="Sato H."/>
            <person name="Tonouchi N."/>
        </authorList>
    </citation>
    <scope>NUCLEOTIDE SEQUENCE</scope>
    <source>
        <strain evidence="7">NBRC 32176</strain>
    </source>
</reference>
<evidence type="ECO:0000313" key="8">
    <source>
        <dbReference type="Proteomes" id="UP001165083"/>
    </source>
</evidence>
<dbReference type="Proteomes" id="UP001165083">
    <property type="component" value="Unassembled WGS sequence"/>
</dbReference>
<dbReference type="GO" id="GO:0008270">
    <property type="term" value="F:zinc ion binding"/>
    <property type="evidence" value="ECO:0007669"/>
    <property type="project" value="UniProtKB-KW"/>
</dbReference>
<dbReference type="InterPro" id="IPR052727">
    <property type="entry name" value="Rab4/Rab5_effector"/>
</dbReference>
<feature type="region of interest" description="Disordered" evidence="5">
    <location>
        <begin position="107"/>
        <end position="146"/>
    </location>
</feature>
<dbReference type="PANTHER" id="PTHR13510">
    <property type="entry name" value="FYVE-FINGER-CONTAINING RAB5 EFFECTOR PROTEIN RABENOSYN-5-RELATED"/>
    <property type="match status" value="1"/>
</dbReference>
<evidence type="ECO:0000256" key="2">
    <source>
        <dbReference type="ARBA" id="ARBA00022771"/>
    </source>
</evidence>
<dbReference type="CDD" id="cd00065">
    <property type="entry name" value="FYVE_like_SF"/>
    <property type="match status" value="1"/>
</dbReference>
<evidence type="ECO:0000256" key="5">
    <source>
        <dbReference type="SAM" id="MobiDB-lite"/>
    </source>
</evidence>
<evidence type="ECO:0000259" key="6">
    <source>
        <dbReference type="PROSITE" id="PS50178"/>
    </source>
</evidence>
<feature type="region of interest" description="Disordered" evidence="5">
    <location>
        <begin position="646"/>
        <end position="698"/>
    </location>
</feature>
<keyword evidence="1" id="KW-0479">Metal-binding</keyword>
<proteinExistence type="predicted"/>
<dbReference type="EMBL" id="BSXW01000033">
    <property type="protein sequence ID" value="GMF10201.1"/>
    <property type="molecule type" value="Genomic_DNA"/>
</dbReference>
<dbReference type="InterPro" id="IPR023393">
    <property type="entry name" value="START-like_dom_sf"/>
</dbReference>
<gene>
    <name evidence="7" type="ORF">Plil01_000103700</name>
</gene>
<organism evidence="7 8">
    <name type="scientific">Phytophthora lilii</name>
    <dbReference type="NCBI Taxonomy" id="2077276"/>
    <lineage>
        <taxon>Eukaryota</taxon>
        <taxon>Sar</taxon>
        <taxon>Stramenopiles</taxon>
        <taxon>Oomycota</taxon>
        <taxon>Peronosporomycetes</taxon>
        <taxon>Peronosporales</taxon>
        <taxon>Peronosporaceae</taxon>
        <taxon>Phytophthora</taxon>
    </lineage>
</organism>
<feature type="compositionally biased region" description="Low complexity" evidence="5">
    <location>
        <begin position="646"/>
        <end position="657"/>
    </location>
</feature>
<dbReference type="OrthoDB" id="106616at2759"/>
<feature type="compositionally biased region" description="Basic and acidic residues" evidence="5">
    <location>
        <begin position="478"/>
        <end position="491"/>
    </location>
</feature>
<keyword evidence="8" id="KW-1185">Reference proteome</keyword>
<evidence type="ECO:0000256" key="4">
    <source>
        <dbReference type="PROSITE-ProRule" id="PRU00091"/>
    </source>
</evidence>
<dbReference type="InterPro" id="IPR017455">
    <property type="entry name" value="Znf_FYVE-rel"/>
</dbReference>
<dbReference type="InterPro" id="IPR013083">
    <property type="entry name" value="Znf_RING/FYVE/PHD"/>
</dbReference>
<dbReference type="Gene3D" id="3.30.40.10">
    <property type="entry name" value="Zinc/RING finger domain, C3HC4 (zinc finger)"/>
    <property type="match status" value="1"/>
</dbReference>
<evidence type="ECO:0000256" key="1">
    <source>
        <dbReference type="ARBA" id="ARBA00022723"/>
    </source>
</evidence>
<dbReference type="Gene3D" id="3.30.530.20">
    <property type="match status" value="1"/>
</dbReference>
<evidence type="ECO:0000313" key="7">
    <source>
        <dbReference type="EMBL" id="GMF10201.1"/>
    </source>
</evidence>
<feature type="region of interest" description="Disordered" evidence="5">
    <location>
        <begin position="435"/>
        <end position="582"/>
    </location>
</feature>
<dbReference type="AlphaFoldDB" id="A0A9W6TBH6"/>
<dbReference type="InterPro" id="IPR011011">
    <property type="entry name" value="Znf_FYVE_PHD"/>
</dbReference>
<protein>
    <submittedName>
        <fullName evidence="7">Unnamed protein product</fullName>
    </submittedName>
</protein>
<feature type="compositionally biased region" description="Acidic residues" evidence="5">
    <location>
        <begin position="524"/>
        <end position="533"/>
    </location>
</feature>
<dbReference type="SUPFAM" id="SSF57903">
    <property type="entry name" value="FYVE/PHD zinc finger"/>
    <property type="match status" value="1"/>
</dbReference>
<evidence type="ECO:0000256" key="3">
    <source>
        <dbReference type="ARBA" id="ARBA00022833"/>
    </source>
</evidence>
<keyword evidence="2 4" id="KW-0863">Zinc-finger</keyword>
<sequence>MSHRFPIQDKVFPPLQLSDSAKDKLVNTALMQLTRALRDYDKYQQWQASRPPSLRYQLHPAMWKPVKTSEQLTVYRRVPADDAVVTAPSGGSRRRARSRTLEAMRLAKATGQDSVSSAPKESVTDADAWPWPNRGSGPPTNSDWSMPTLLQVGTIEGTLDDVMYGTATFDGTETLIKSSYTAEEVVDADTLYEFQGPTPEEPFRFLGLKWVVKATSPAVKAFVWPRDLTFIAATGILNRQGGERVGYHLMHSVDLGKGFGPLEGKRIIRGRVSSCFLYRQTAGNAVDVYMKTNFEPNGSVHESVALLSAANSLTYCLKAALCAQNKKLSWLLAHPKTDEATVGSARPRTVRMKKRHDCGVCTRPIGTFSRGHTCRVCSIRACSTCCVKKKLSFPGQTYKSVDQRPVIICTHCLTHARKLDSLDIAKQEVIERERMGRRRGTLRGTELSGRSARSQRRPEAVRPRRGTAVERAPTSSERGLEKMSSDDEKVFHTAPVRRISRTPRQTRPQRKPEPKTAPAWDYNSETDDNDSNDDTVVASNAVLLPVDSQPRKPSTRDTSSRSNCRTKAKTAVKPVATPTPSKADAAIPVAAHRDVWDVDSEAEDEDDYDCSVVSSQAMSMQPQVPATVDDSLPEAVVQYAWGAVVPSPTSKTSSESPAPWPSPPSSPLQSPKPLPKETGMSWPEAQGERATVWTPPTMPQIPRIQAGASTQEVLAQFAELCNAAENVYQAARKHTMTHLEPTVLPTRQTRLDMSAVD</sequence>
<feature type="compositionally biased region" description="Pro residues" evidence="5">
    <location>
        <begin position="658"/>
        <end position="673"/>
    </location>
</feature>
<accession>A0A9W6TBH6</accession>